<evidence type="ECO:0000313" key="10">
    <source>
        <dbReference type="Proteomes" id="UP000199344"/>
    </source>
</evidence>
<comment type="caution">
    <text evidence="7">Lacks conserved residue(s) required for the propagation of feature annotation.</text>
</comment>
<comment type="subunit">
    <text evidence="7">The complex comprises the extracytoplasmic solute receptor protein and the two transmembrane proteins.</text>
</comment>
<feature type="transmembrane region" description="Helical" evidence="7">
    <location>
        <begin position="249"/>
        <end position="267"/>
    </location>
</feature>
<feature type="transmembrane region" description="Helical" evidence="7">
    <location>
        <begin position="363"/>
        <end position="388"/>
    </location>
</feature>
<feature type="domain" description="TRAP C4-dicarboxylate transport system permease DctM subunit" evidence="8">
    <location>
        <begin position="12"/>
        <end position="425"/>
    </location>
</feature>
<evidence type="ECO:0000313" key="9">
    <source>
        <dbReference type="EMBL" id="SDE03142.1"/>
    </source>
</evidence>
<name>A0A1G6ZL42_9RHOB</name>
<proteinExistence type="inferred from homology"/>
<evidence type="ECO:0000256" key="5">
    <source>
        <dbReference type="ARBA" id="ARBA00022989"/>
    </source>
</evidence>
<feature type="transmembrane region" description="Helical" evidence="7">
    <location>
        <begin position="173"/>
        <end position="198"/>
    </location>
</feature>
<reference evidence="9 10" key="1">
    <citation type="submission" date="2016-10" db="EMBL/GenBank/DDBJ databases">
        <authorList>
            <person name="de Groot N.N."/>
        </authorList>
    </citation>
    <scope>NUCLEOTIDE SEQUENCE [LARGE SCALE GENOMIC DNA]</scope>
    <source>
        <strain evidence="9 10">DSM 22220</strain>
    </source>
</reference>
<dbReference type="PIRSF" id="PIRSF006066">
    <property type="entry name" value="HI0050"/>
    <property type="match status" value="1"/>
</dbReference>
<keyword evidence="3 7" id="KW-0997">Cell inner membrane</keyword>
<feature type="transmembrane region" description="Helical" evidence="7">
    <location>
        <begin position="143"/>
        <end position="167"/>
    </location>
</feature>
<feature type="transmembrane region" description="Helical" evidence="7">
    <location>
        <begin position="279"/>
        <end position="300"/>
    </location>
</feature>
<dbReference type="PANTHER" id="PTHR33362:SF5">
    <property type="entry name" value="C4-DICARBOXYLATE TRAP TRANSPORTER LARGE PERMEASE PROTEIN DCTM"/>
    <property type="match status" value="1"/>
</dbReference>
<dbReference type="NCBIfam" id="TIGR00786">
    <property type="entry name" value="dctM"/>
    <property type="match status" value="1"/>
</dbReference>
<dbReference type="GO" id="GO:0022857">
    <property type="term" value="F:transmembrane transporter activity"/>
    <property type="evidence" value="ECO:0007669"/>
    <property type="project" value="UniProtKB-UniRule"/>
</dbReference>
<feature type="transmembrane region" description="Helical" evidence="7">
    <location>
        <begin position="408"/>
        <end position="430"/>
    </location>
</feature>
<feature type="transmembrane region" description="Helical" evidence="7">
    <location>
        <begin position="219"/>
        <end position="243"/>
    </location>
</feature>
<dbReference type="GO" id="GO:0005886">
    <property type="term" value="C:plasma membrane"/>
    <property type="evidence" value="ECO:0007669"/>
    <property type="project" value="UniProtKB-SubCell"/>
</dbReference>
<gene>
    <name evidence="9" type="ORF">SAMN05421538_103291</name>
</gene>
<dbReference type="InterPro" id="IPR004681">
    <property type="entry name" value="TRAP_DctM"/>
</dbReference>
<evidence type="ECO:0000256" key="3">
    <source>
        <dbReference type="ARBA" id="ARBA00022519"/>
    </source>
</evidence>
<evidence type="ECO:0000259" key="8">
    <source>
        <dbReference type="Pfam" id="PF06808"/>
    </source>
</evidence>
<dbReference type="InterPro" id="IPR010656">
    <property type="entry name" value="DctM"/>
</dbReference>
<comment type="similarity">
    <text evidence="7">Belongs to the TRAP transporter large permease family.</text>
</comment>
<keyword evidence="2" id="KW-1003">Cell membrane</keyword>
<keyword evidence="4 7" id="KW-0812">Transmembrane</keyword>
<evidence type="ECO:0000256" key="4">
    <source>
        <dbReference type="ARBA" id="ARBA00022692"/>
    </source>
</evidence>
<dbReference type="OrthoDB" id="9790209at2"/>
<dbReference type="AlphaFoldDB" id="A0A1G6ZL42"/>
<dbReference type="STRING" id="591205.SAMN05421538_103291"/>
<comment type="function">
    <text evidence="7">Part of the tripartite ATP-independent periplasmic (TRAP) transport system.</text>
</comment>
<accession>A0A1G6ZL42</accession>
<feature type="transmembrane region" description="Helical" evidence="7">
    <location>
        <begin position="60"/>
        <end position="80"/>
    </location>
</feature>
<evidence type="ECO:0000256" key="6">
    <source>
        <dbReference type="ARBA" id="ARBA00023136"/>
    </source>
</evidence>
<dbReference type="RefSeq" id="WP_090522498.1">
    <property type="nucleotide sequence ID" value="NZ_FNAH01000003.1"/>
</dbReference>
<evidence type="ECO:0000256" key="2">
    <source>
        <dbReference type="ARBA" id="ARBA00022475"/>
    </source>
</evidence>
<evidence type="ECO:0000256" key="7">
    <source>
        <dbReference type="RuleBase" id="RU369079"/>
    </source>
</evidence>
<keyword evidence="6 7" id="KW-0472">Membrane</keyword>
<keyword evidence="7" id="KW-0813">Transport</keyword>
<evidence type="ECO:0000256" key="1">
    <source>
        <dbReference type="ARBA" id="ARBA00004429"/>
    </source>
</evidence>
<dbReference type="Pfam" id="PF06808">
    <property type="entry name" value="DctM"/>
    <property type="match status" value="1"/>
</dbReference>
<dbReference type="PANTHER" id="PTHR33362">
    <property type="entry name" value="SIALIC ACID TRAP TRANSPORTER PERMEASE PROTEIN SIAT-RELATED"/>
    <property type="match status" value="1"/>
</dbReference>
<comment type="subcellular location">
    <subcellularLocation>
        <location evidence="1 7">Cell inner membrane</location>
        <topology evidence="1 7">Multi-pass membrane protein</topology>
    </subcellularLocation>
</comment>
<keyword evidence="5 7" id="KW-1133">Transmembrane helix</keyword>
<feature type="transmembrane region" description="Helical" evidence="7">
    <location>
        <begin position="320"/>
        <end position="351"/>
    </location>
</feature>
<keyword evidence="10" id="KW-1185">Reference proteome</keyword>
<dbReference type="EMBL" id="FNAH01000003">
    <property type="protein sequence ID" value="SDE03142.1"/>
    <property type="molecule type" value="Genomic_DNA"/>
</dbReference>
<dbReference type="Proteomes" id="UP000199344">
    <property type="component" value="Unassembled WGS sequence"/>
</dbReference>
<feature type="transmembrane region" description="Helical" evidence="7">
    <location>
        <begin position="100"/>
        <end position="122"/>
    </location>
</feature>
<sequence length="436" mass="45484">MTAFEIGLTGIGAFFLLLAMRVPIAIAMSIVGLIGGAAINGWATTLFVVGDLPFAATFPYGLSVVPLFVLMGTLALHTGLSRNLYDAGSAAFGSCRGGLSMGTIAACAGFGAICGSSLATAATMGQISIGEMRGRGYDSALSAATVAAGGTLGVLIPPSIILVIYAILAEQSIGRLFVAAIIPGLLATVLYMSAIWATARLKPALFPAAADRVPLVQRLQLALSAWPVVVVFGVVLGGLFAGLFSPTEAASVGVVGVTLIAALRGRLHRAAILRSARESASLTGMIFFILIGAALFNSFIETTQIAQALTDWVHDSAPSRVQVILGIVVLYIVLGCFMDSVSMIFLTMPFVFPVVLSYEIDAIWFGILLLSVVEIGLITPPVGMNLFVVKGAAPDLSMRDLYRAVTPFLLADCIRITLIILIPGLSLYLVHLMYGP</sequence>
<protein>
    <recommendedName>
        <fullName evidence="7">TRAP transporter large permease protein</fullName>
    </recommendedName>
</protein>
<organism evidence="9 10">
    <name type="scientific">Paracoccus isoporae</name>
    <dbReference type="NCBI Taxonomy" id="591205"/>
    <lineage>
        <taxon>Bacteria</taxon>
        <taxon>Pseudomonadati</taxon>
        <taxon>Pseudomonadota</taxon>
        <taxon>Alphaproteobacteria</taxon>
        <taxon>Rhodobacterales</taxon>
        <taxon>Paracoccaceae</taxon>
        <taxon>Paracoccus</taxon>
    </lineage>
</organism>